<dbReference type="SUPFAM" id="SSF54593">
    <property type="entry name" value="Glyoxalase/Bleomycin resistance protein/Dihydroxybiphenyl dioxygenase"/>
    <property type="match status" value="2"/>
</dbReference>
<name>A0A0J1ILM4_NIACI</name>
<evidence type="ECO:0000256" key="1">
    <source>
        <dbReference type="ARBA" id="ARBA00022723"/>
    </source>
</evidence>
<keyword evidence="1" id="KW-0479">Metal-binding</keyword>
<comment type="caution">
    <text evidence="3">The sequence shown here is derived from an EMBL/GenBank/DDBJ whole genome shotgun (WGS) entry which is preliminary data.</text>
</comment>
<dbReference type="PATRIC" id="fig|1397.4.peg.5237"/>
<evidence type="ECO:0000313" key="4">
    <source>
        <dbReference type="Proteomes" id="UP000036045"/>
    </source>
</evidence>
<dbReference type="EMBL" id="LDPH01000007">
    <property type="protein sequence ID" value="KLV26818.1"/>
    <property type="molecule type" value="Genomic_DNA"/>
</dbReference>
<accession>A0A0J1ILM4</accession>
<dbReference type="GeneID" id="56347803"/>
<dbReference type="Pfam" id="PF00903">
    <property type="entry name" value="Glyoxalase"/>
    <property type="match status" value="2"/>
</dbReference>
<dbReference type="PANTHER" id="PTHR43279">
    <property type="entry name" value="CATECHOL-2,3-DIOXYGENASE"/>
    <property type="match status" value="1"/>
</dbReference>
<feature type="domain" description="VOC" evidence="2">
    <location>
        <begin position="10"/>
        <end position="127"/>
    </location>
</feature>
<feature type="domain" description="VOC" evidence="2">
    <location>
        <begin position="169"/>
        <end position="284"/>
    </location>
</feature>
<dbReference type="PROSITE" id="PS00934">
    <property type="entry name" value="GLYOXALASE_I_1"/>
    <property type="match status" value="1"/>
</dbReference>
<dbReference type="InterPro" id="IPR018146">
    <property type="entry name" value="Glyoxalase_1_CS"/>
</dbReference>
<organism evidence="3 4">
    <name type="scientific">Niallia circulans</name>
    <name type="common">Bacillus circulans</name>
    <dbReference type="NCBI Taxonomy" id="1397"/>
    <lineage>
        <taxon>Bacteria</taxon>
        <taxon>Bacillati</taxon>
        <taxon>Bacillota</taxon>
        <taxon>Bacilli</taxon>
        <taxon>Bacillales</taxon>
        <taxon>Bacillaceae</taxon>
        <taxon>Niallia</taxon>
    </lineage>
</organism>
<reference evidence="3 4" key="1">
    <citation type="submission" date="2015-05" db="EMBL/GenBank/DDBJ databases">
        <title>Whole genome sequence and identification of bacterial endophytes from Costus igneus.</title>
        <authorList>
            <person name="Lee Y.P."/>
            <person name="Gan H.M."/>
            <person name="Eng W."/>
            <person name="Wheatley M.S."/>
            <person name="Caraballo A."/>
            <person name="Polter S."/>
            <person name="Savka M.A."/>
            <person name="Hudson A.O."/>
        </authorList>
    </citation>
    <scope>NUCLEOTIDE SEQUENCE [LARGE SCALE GENOMIC DNA]</scope>
    <source>
        <strain evidence="3 4">RIT379</strain>
    </source>
</reference>
<evidence type="ECO:0000259" key="2">
    <source>
        <dbReference type="PROSITE" id="PS51819"/>
    </source>
</evidence>
<evidence type="ECO:0000313" key="3">
    <source>
        <dbReference type="EMBL" id="KLV26818.1"/>
    </source>
</evidence>
<dbReference type="PANTHER" id="PTHR43279:SF1">
    <property type="entry name" value="CATECHOL-2,3-DIOXYGENASE"/>
    <property type="match status" value="1"/>
</dbReference>
<dbReference type="Gene3D" id="3.10.180.10">
    <property type="entry name" value="2,3-Dihydroxybiphenyl 1,2-Dioxygenase, domain 1"/>
    <property type="match status" value="2"/>
</dbReference>
<dbReference type="AlphaFoldDB" id="A0A0J1ILM4"/>
<proteinExistence type="predicted"/>
<protein>
    <submittedName>
        <fullName evidence="3">Glyoxalase</fullName>
    </submittedName>
</protein>
<dbReference type="PROSITE" id="PS51819">
    <property type="entry name" value="VOC"/>
    <property type="match status" value="2"/>
</dbReference>
<dbReference type="GO" id="GO:0004462">
    <property type="term" value="F:lactoylglutathione lyase activity"/>
    <property type="evidence" value="ECO:0007669"/>
    <property type="project" value="InterPro"/>
</dbReference>
<dbReference type="OrthoDB" id="9792626at2"/>
<dbReference type="GO" id="GO:0046872">
    <property type="term" value="F:metal ion binding"/>
    <property type="evidence" value="ECO:0007669"/>
    <property type="project" value="UniProtKB-KW"/>
</dbReference>
<dbReference type="InterPro" id="IPR029068">
    <property type="entry name" value="Glyas_Bleomycin-R_OHBP_Dase"/>
</dbReference>
<dbReference type="Proteomes" id="UP000036045">
    <property type="component" value="Unassembled WGS sequence"/>
</dbReference>
<keyword evidence="4" id="KW-1185">Reference proteome</keyword>
<sequence length="284" mass="32083">MTFHNDSTIYAKSITLKVSNLEKSLLFYTKIIGFSVASQDKRTASLRAGTGEPFLFLEELKEIEPKTVRTTGLYHFAILVPSREELGIILNHLLETGYPLQGASDHYVSEAIYLADPDGNGIEIYRDRKATEWEWEDGFVKMDTAYMDTKGVLASAGNRQWKGLPEQTILGHIHLHVADLTDTVDFYVKGLGFDVVQKYGSQAFFLSTAQYHHHIGLNIWNGMGAPAPEKNHVGLAYFDLSIPDHEKLEEIKHRIVQLGALIIEKEGKWYTWDPSGNMIHLTVF</sequence>
<gene>
    <name evidence="3" type="ORF">ABW02_09760</name>
</gene>
<dbReference type="InterPro" id="IPR004360">
    <property type="entry name" value="Glyas_Fos-R_dOase_dom"/>
</dbReference>
<dbReference type="RefSeq" id="WP_047941793.1">
    <property type="nucleotide sequence ID" value="NZ_CP053989.1"/>
</dbReference>
<dbReference type="InterPro" id="IPR037523">
    <property type="entry name" value="VOC_core"/>
</dbReference>